<feature type="region of interest" description="Disordered" evidence="1">
    <location>
        <begin position="27"/>
        <end position="52"/>
    </location>
</feature>
<dbReference type="EMBL" id="GBRH01183241">
    <property type="protein sequence ID" value="JAE14655.1"/>
    <property type="molecule type" value="Transcribed_RNA"/>
</dbReference>
<organism evidence="2">
    <name type="scientific">Arundo donax</name>
    <name type="common">Giant reed</name>
    <name type="synonym">Donax arundinaceus</name>
    <dbReference type="NCBI Taxonomy" id="35708"/>
    <lineage>
        <taxon>Eukaryota</taxon>
        <taxon>Viridiplantae</taxon>
        <taxon>Streptophyta</taxon>
        <taxon>Embryophyta</taxon>
        <taxon>Tracheophyta</taxon>
        <taxon>Spermatophyta</taxon>
        <taxon>Magnoliopsida</taxon>
        <taxon>Liliopsida</taxon>
        <taxon>Poales</taxon>
        <taxon>Poaceae</taxon>
        <taxon>PACMAD clade</taxon>
        <taxon>Arundinoideae</taxon>
        <taxon>Arundineae</taxon>
        <taxon>Arundo</taxon>
    </lineage>
</organism>
<reference evidence="2" key="2">
    <citation type="journal article" date="2015" name="Data Brief">
        <title>Shoot transcriptome of the giant reed, Arundo donax.</title>
        <authorList>
            <person name="Barrero R.A."/>
            <person name="Guerrero F.D."/>
            <person name="Moolhuijzen P."/>
            <person name="Goolsby J.A."/>
            <person name="Tidwell J."/>
            <person name="Bellgard S.E."/>
            <person name="Bellgard M.I."/>
        </authorList>
    </citation>
    <scope>NUCLEOTIDE SEQUENCE</scope>
    <source>
        <tissue evidence="2">Shoot tissue taken approximately 20 cm above the soil surface</tissue>
    </source>
</reference>
<sequence>MVSREAPRLDGAVDEERRRPWLRARGKAHVGVKNRGRRRGGARAGPEPRRGRGAVRLFGNAAAGIAGFGLRLRCRLQPPHRQGKRHLHCAFLAVVGAWRRVVICDHD</sequence>
<proteinExistence type="predicted"/>
<reference evidence="2" key="1">
    <citation type="submission" date="2014-09" db="EMBL/GenBank/DDBJ databases">
        <authorList>
            <person name="Magalhaes I.L.F."/>
            <person name="Oliveira U."/>
            <person name="Santos F.R."/>
            <person name="Vidigal T.H.D.A."/>
            <person name="Brescovit A.D."/>
            <person name="Santos A.J."/>
        </authorList>
    </citation>
    <scope>NUCLEOTIDE SEQUENCE</scope>
    <source>
        <tissue evidence="2">Shoot tissue taken approximately 20 cm above the soil surface</tissue>
    </source>
</reference>
<evidence type="ECO:0000313" key="2">
    <source>
        <dbReference type="EMBL" id="JAE14655.1"/>
    </source>
</evidence>
<name>A0A0A9FP99_ARUDO</name>
<feature type="compositionally biased region" description="Basic residues" evidence="1">
    <location>
        <begin position="27"/>
        <end position="41"/>
    </location>
</feature>
<dbReference type="AlphaFoldDB" id="A0A0A9FP99"/>
<protein>
    <submittedName>
        <fullName evidence="2">Uncharacterized protein</fullName>
    </submittedName>
</protein>
<evidence type="ECO:0000256" key="1">
    <source>
        <dbReference type="SAM" id="MobiDB-lite"/>
    </source>
</evidence>
<accession>A0A0A9FP99</accession>